<comment type="function">
    <text evidence="1">Needed for flagellar regrowth and assembly.</text>
</comment>
<dbReference type="RefSeq" id="WP_012823328.1">
    <property type="nucleotide sequence ID" value="NC_013422.1"/>
</dbReference>
<reference evidence="9 10" key="1">
    <citation type="submission" date="2009-10" db="EMBL/GenBank/DDBJ databases">
        <title>Complete sequence of Halothiobacillus neapolitanus c2.</title>
        <authorList>
            <consortium name="US DOE Joint Genome Institute"/>
            <person name="Lucas S."/>
            <person name="Copeland A."/>
            <person name="Lapidus A."/>
            <person name="Glavina del Rio T."/>
            <person name="Tice H."/>
            <person name="Bruce D."/>
            <person name="Goodwin L."/>
            <person name="Pitluck S."/>
            <person name="Davenport K."/>
            <person name="Brettin T."/>
            <person name="Detter J.C."/>
            <person name="Han C."/>
            <person name="Tapia R."/>
            <person name="Larimer F."/>
            <person name="Land M."/>
            <person name="Hauser L."/>
            <person name="Kyrpides N."/>
            <person name="Mikhailova N."/>
            <person name="Kerfeld C."/>
            <person name="Cannon G."/>
            <person name="Heinhort S."/>
        </authorList>
    </citation>
    <scope>NUCLEOTIDE SEQUENCE [LARGE SCALE GENOMIC DNA]</scope>
    <source>
        <strain evidence="10">ATCC 23641 / c2</strain>
    </source>
</reference>
<evidence type="ECO:0000256" key="2">
    <source>
        <dbReference type="ARBA" id="ARBA00006602"/>
    </source>
</evidence>
<comment type="similarity">
    <text evidence="2">Belongs to the FliH family.</text>
</comment>
<evidence type="ECO:0000256" key="5">
    <source>
        <dbReference type="ARBA" id="ARBA00022795"/>
    </source>
</evidence>
<dbReference type="Pfam" id="PF02108">
    <property type="entry name" value="FliH"/>
    <property type="match status" value="1"/>
</dbReference>
<proteinExistence type="inferred from homology"/>
<evidence type="ECO:0000256" key="3">
    <source>
        <dbReference type="ARBA" id="ARBA00016507"/>
    </source>
</evidence>
<sequence>MKSSSDPVQSATVDEVPLVRPLTAGADASAISAWALPDFDVPEAPSEVLSEPLDPHAEELARARQVAEQAGFAAGHAQGEKAGFAAGHAEGLAAALAEQTHIQQRFQGWLQSLTQPLADLDAEVSLQMARLAAQMARAIIYRELTIEPEHLDVVARTAIEALPVAVRAVTLVCHPDDADALQAAVDQDTIQSQHAQTVTVRRDATVTPGGLMVESNTVGVESLVDASLEARWAALCLRVLDEQVAGPADPIETEMNEAAE</sequence>
<keyword evidence="9" id="KW-0966">Cell projection</keyword>
<keyword evidence="9" id="KW-0969">Cilium</keyword>
<dbReference type="InterPro" id="IPR018035">
    <property type="entry name" value="Flagellar_FliH/T3SS_HrpE"/>
</dbReference>
<evidence type="ECO:0000313" key="10">
    <source>
        <dbReference type="Proteomes" id="UP000009102"/>
    </source>
</evidence>
<dbReference type="GO" id="GO:0044781">
    <property type="term" value="P:bacterial-type flagellum organization"/>
    <property type="evidence" value="ECO:0007669"/>
    <property type="project" value="UniProtKB-KW"/>
</dbReference>
<evidence type="ECO:0000256" key="6">
    <source>
        <dbReference type="ARBA" id="ARBA00022927"/>
    </source>
</evidence>
<evidence type="ECO:0000256" key="7">
    <source>
        <dbReference type="ARBA" id="ARBA00023225"/>
    </source>
</evidence>
<dbReference type="GO" id="GO:0005829">
    <property type="term" value="C:cytosol"/>
    <property type="evidence" value="ECO:0007669"/>
    <property type="project" value="TreeGrafter"/>
</dbReference>
<dbReference type="STRING" id="555778.Hneap_0435"/>
<feature type="domain" description="Flagellar assembly protein FliH/Type III secretion system HrpE" evidence="8">
    <location>
        <begin position="102"/>
        <end position="234"/>
    </location>
</feature>
<dbReference type="eggNOG" id="COG1317">
    <property type="taxonomic scope" value="Bacteria"/>
</dbReference>
<keyword evidence="10" id="KW-1185">Reference proteome</keyword>
<dbReference type="PANTHER" id="PTHR34982">
    <property type="entry name" value="YOP PROTEINS TRANSLOCATION PROTEIN L"/>
    <property type="match status" value="1"/>
</dbReference>
<keyword evidence="6" id="KW-0653">Protein transport</keyword>
<keyword evidence="9" id="KW-0282">Flagellum</keyword>
<evidence type="ECO:0000256" key="4">
    <source>
        <dbReference type="ARBA" id="ARBA00022448"/>
    </source>
</evidence>
<dbReference type="HOGENOM" id="CLU_1068605_0_0_6"/>
<keyword evidence="4" id="KW-0813">Transport</keyword>
<dbReference type="PANTHER" id="PTHR34982:SF1">
    <property type="entry name" value="FLAGELLAR ASSEMBLY PROTEIN FLIH"/>
    <property type="match status" value="1"/>
</dbReference>
<name>D0KXW9_HALNC</name>
<gene>
    <name evidence="9" type="ordered locus">Hneap_0435</name>
</gene>
<dbReference type="GO" id="GO:0015031">
    <property type="term" value="P:protein transport"/>
    <property type="evidence" value="ECO:0007669"/>
    <property type="project" value="UniProtKB-KW"/>
</dbReference>
<evidence type="ECO:0000256" key="1">
    <source>
        <dbReference type="ARBA" id="ARBA00003041"/>
    </source>
</evidence>
<accession>D0KXW9</accession>
<dbReference type="KEGG" id="hna:Hneap_0435"/>
<dbReference type="Proteomes" id="UP000009102">
    <property type="component" value="Chromosome"/>
</dbReference>
<evidence type="ECO:0000259" key="8">
    <source>
        <dbReference type="Pfam" id="PF02108"/>
    </source>
</evidence>
<dbReference type="OrthoDB" id="6196089at2"/>
<evidence type="ECO:0000313" key="9">
    <source>
        <dbReference type="EMBL" id="ACX95292.1"/>
    </source>
</evidence>
<protein>
    <recommendedName>
        <fullName evidence="3">Flagellar assembly protein FliH</fullName>
    </recommendedName>
</protein>
<keyword evidence="5" id="KW-1005">Bacterial flagellum biogenesis</keyword>
<dbReference type="AlphaFoldDB" id="D0KXW9"/>
<dbReference type="InterPro" id="IPR051472">
    <property type="entry name" value="T3SS_Stator/FliH"/>
</dbReference>
<organism evidence="9 10">
    <name type="scientific">Halothiobacillus neapolitanus (strain ATCC 23641 / DSM 15147 / CIP 104769 / NCIMB 8539 / c2)</name>
    <name type="common">Thiobacillus neapolitanus</name>
    <dbReference type="NCBI Taxonomy" id="555778"/>
    <lineage>
        <taxon>Bacteria</taxon>
        <taxon>Pseudomonadati</taxon>
        <taxon>Pseudomonadota</taxon>
        <taxon>Gammaproteobacteria</taxon>
        <taxon>Chromatiales</taxon>
        <taxon>Halothiobacillaceae</taxon>
        <taxon>Halothiobacillus</taxon>
    </lineage>
</organism>
<dbReference type="EMBL" id="CP001801">
    <property type="protein sequence ID" value="ACX95292.1"/>
    <property type="molecule type" value="Genomic_DNA"/>
</dbReference>
<keyword evidence="7" id="KW-1006">Bacterial flagellum protein export</keyword>